<evidence type="ECO:0000256" key="1">
    <source>
        <dbReference type="SAM" id="SignalP"/>
    </source>
</evidence>
<evidence type="ECO:0000313" key="2">
    <source>
        <dbReference type="EMBL" id="GMS82677.1"/>
    </source>
</evidence>
<accession>A0AAV5SH30</accession>
<keyword evidence="4" id="KW-1185">Reference proteome</keyword>
<feature type="signal peptide" evidence="1">
    <location>
        <begin position="1"/>
        <end position="31"/>
    </location>
</feature>
<feature type="chain" id="PRO_5044714668" evidence="1">
    <location>
        <begin position="32"/>
        <end position="77"/>
    </location>
</feature>
<keyword evidence="1" id="KW-0732">Signal</keyword>
<dbReference type="EMBL" id="BTSX01000002">
    <property type="protein sequence ID" value="GMS82677.1"/>
    <property type="molecule type" value="Genomic_DNA"/>
</dbReference>
<dbReference type="AlphaFoldDB" id="A0AAV5SH30"/>
<feature type="non-terminal residue" evidence="2">
    <location>
        <position position="77"/>
    </location>
</feature>
<feature type="non-terminal residue" evidence="2">
    <location>
        <position position="1"/>
    </location>
</feature>
<organism evidence="2 4">
    <name type="scientific">Pristionchus entomophagus</name>
    <dbReference type="NCBI Taxonomy" id="358040"/>
    <lineage>
        <taxon>Eukaryota</taxon>
        <taxon>Metazoa</taxon>
        <taxon>Ecdysozoa</taxon>
        <taxon>Nematoda</taxon>
        <taxon>Chromadorea</taxon>
        <taxon>Rhabditida</taxon>
        <taxon>Rhabditina</taxon>
        <taxon>Diplogasteromorpha</taxon>
        <taxon>Diplogasteroidea</taxon>
        <taxon>Neodiplogasteridae</taxon>
        <taxon>Pristionchus</taxon>
    </lineage>
</organism>
<proteinExistence type="predicted"/>
<dbReference type="Proteomes" id="UP001432027">
    <property type="component" value="Unassembled WGS sequence"/>
</dbReference>
<sequence length="77" mass="8321">ICWERSCASQPLHRAFRVRLLPLLLASAVRSAIRGGLLAPQAHATPSRASHGGGVAGDRNRRVGIMAALRRTIRRGE</sequence>
<evidence type="ECO:0000313" key="4">
    <source>
        <dbReference type="Proteomes" id="UP001432027"/>
    </source>
</evidence>
<comment type="caution">
    <text evidence="2">The sequence shown here is derived from an EMBL/GenBank/DDBJ whole genome shotgun (WGS) entry which is preliminary data.</text>
</comment>
<gene>
    <name evidence="2" type="ORF">PENTCL1PPCAC_4852</name>
    <name evidence="3" type="ORF">PENTCL1PPCAC_4855</name>
</gene>
<name>A0AAV5SH30_9BILA</name>
<dbReference type="EMBL" id="BTSX01000002">
    <property type="protein sequence ID" value="GMS82680.1"/>
    <property type="molecule type" value="Genomic_DNA"/>
</dbReference>
<reference evidence="2" key="1">
    <citation type="submission" date="2023-10" db="EMBL/GenBank/DDBJ databases">
        <title>Genome assembly of Pristionchus species.</title>
        <authorList>
            <person name="Yoshida K."/>
            <person name="Sommer R.J."/>
        </authorList>
    </citation>
    <scope>NUCLEOTIDE SEQUENCE</scope>
    <source>
        <strain evidence="2">RS0144</strain>
    </source>
</reference>
<evidence type="ECO:0000313" key="3">
    <source>
        <dbReference type="EMBL" id="GMS82680.1"/>
    </source>
</evidence>
<protein>
    <submittedName>
        <fullName evidence="2">Uncharacterized protein</fullName>
    </submittedName>
</protein>